<dbReference type="GO" id="GO:0031956">
    <property type="term" value="F:medium-chain fatty acid-CoA ligase activity"/>
    <property type="evidence" value="ECO:0007669"/>
    <property type="project" value="TreeGrafter"/>
</dbReference>
<feature type="domain" description="AMP-dependent synthetase/ligase" evidence="3">
    <location>
        <begin position="31"/>
        <end position="181"/>
    </location>
</feature>
<sequence>MIFLDFSKEINLEKIPQKKEWQKNVVKFLKEWVSDSEIICTKTSGSTGLPKNIELTKKSMIQSAILTGEFLKLKAGDTALVCMPTQYIAGKMMLVRAWVWKLKLFCIEPTSNPLEKIDQKFTFSAMTPMQVRNSLGKINLIEKLLIGGGQVSYDLQTILKKYNTEIYESFGMTETISHIALKKISGNKNHYFQLMKGTKIRKNEKGCLCIKPSFLNEEVITHDIINLISDHEFEWLGRLDNVINSGGIKIFPEKVEKQLKSIIDLEFIISKKFDEILGNKVILIIEGNESSVLRNKIENFSFENKYEKPREIIYIKRFKRTPTGKIIRENKYN</sequence>
<dbReference type="RefSeq" id="WP_105247773.1">
    <property type="nucleotide sequence ID" value="NZ_PSZM01000046.1"/>
</dbReference>
<evidence type="ECO:0000313" key="5">
    <source>
        <dbReference type="Proteomes" id="UP000238042"/>
    </source>
</evidence>
<comment type="caution">
    <text evidence="4">The sequence shown here is derived from an EMBL/GenBank/DDBJ whole genome shotgun (WGS) entry which is preliminary data.</text>
</comment>
<gene>
    <name evidence="4" type="ORF">C4S77_12220</name>
</gene>
<evidence type="ECO:0000313" key="4">
    <source>
        <dbReference type="EMBL" id="PQL90633.1"/>
    </source>
</evidence>
<name>A0A2S8A7U4_9FLAO</name>
<organism evidence="4 5">
    <name type="scientific">Apibacter adventoris</name>
    <dbReference type="NCBI Taxonomy" id="1679466"/>
    <lineage>
        <taxon>Bacteria</taxon>
        <taxon>Pseudomonadati</taxon>
        <taxon>Bacteroidota</taxon>
        <taxon>Flavobacteriia</taxon>
        <taxon>Flavobacteriales</taxon>
        <taxon>Weeksellaceae</taxon>
        <taxon>Apibacter</taxon>
    </lineage>
</organism>
<evidence type="ECO:0000259" key="3">
    <source>
        <dbReference type="Pfam" id="PF00501"/>
    </source>
</evidence>
<reference evidence="4 5" key="1">
    <citation type="submission" date="2018-02" db="EMBL/GenBank/DDBJ databases">
        <title>Genome sequences of Apibacter spp., gut symbionts of Asian honey bees.</title>
        <authorList>
            <person name="Kwong W.K."/>
            <person name="Steele M.I."/>
            <person name="Moran N.A."/>
        </authorList>
    </citation>
    <scope>NUCLEOTIDE SEQUENCE [LARGE SCALE GENOMIC DNA]</scope>
    <source>
        <strain evidence="5">wkB301</strain>
    </source>
</reference>
<dbReference type="EMBL" id="PSZM01000046">
    <property type="protein sequence ID" value="PQL90633.1"/>
    <property type="molecule type" value="Genomic_DNA"/>
</dbReference>
<keyword evidence="2" id="KW-0436">Ligase</keyword>
<accession>A0A2S8A7U4</accession>
<dbReference type="Proteomes" id="UP000238042">
    <property type="component" value="Unassembled WGS sequence"/>
</dbReference>
<evidence type="ECO:0000256" key="2">
    <source>
        <dbReference type="ARBA" id="ARBA00022598"/>
    </source>
</evidence>
<protein>
    <submittedName>
        <fullName evidence="4">AMP-dependent synthetase</fullName>
    </submittedName>
</protein>
<dbReference type="InterPro" id="IPR042099">
    <property type="entry name" value="ANL_N_sf"/>
</dbReference>
<dbReference type="Pfam" id="PF00501">
    <property type="entry name" value="AMP-binding"/>
    <property type="match status" value="1"/>
</dbReference>
<keyword evidence="5" id="KW-1185">Reference proteome</keyword>
<proteinExistence type="inferred from homology"/>
<dbReference type="Gene3D" id="3.30.300.30">
    <property type="match status" value="1"/>
</dbReference>
<dbReference type="PANTHER" id="PTHR43201:SF5">
    <property type="entry name" value="MEDIUM-CHAIN ACYL-COA LIGASE ACSF2, MITOCHONDRIAL"/>
    <property type="match status" value="1"/>
</dbReference>
<dbReference type="GO" id="GO:0006631">
    <property type="term" value="P:fatty acid metabolic process"/>
    <property type="evidence" value="ECO:0007669"/>
    <property type="project" value="TreeGrafter"/>
</dbReference>
<dbReference type="InterPro" id="IPR045851">
    <property type="entry name" value="AMP-bd_C_sf"/>
</dbReference>
<comment type="similarity">
    <text evidence="1">Belongs to the ATP-dependent AMP-binding enzyme family.</text>
</comment>
<dbReference type="AlphaFoldDB" id="A0A2S8A7U4"/>
<dbReference type="PANTHER" id="PTHR43201">
    <property type="entry name" value="ACYL-COA SYNTHETASE"/>
    <property type="match status" value="1"/>
</dbReference>
<evidence type="ECO:0000256" key="1">
    <source>
        <dbReference type="ARBA" id="ARBA00006432"/>
    </source>
</evidence>
<dbReference type="SUPFAM" id="SSF56801">
    <property type="entry name" value="Acetyl-CoA synthetase-like"/>
    <property type="match status" value="1"/>
</dbReference>
<dbReference type="OrthoDB" id="8870348at2"/>
<dbReference type="InterPro" id="IPR000873">
    <property type="entry name" value="AMP-dep_synth/lig_dom"/>
</dbReference>
<dbReference type="Gene3D" id="3.40.50.12780">
    <property type="entry name" value="N-terminal domain of ligase-like"/>
    <property type="match status" value="1"/>
</dbReference>